<dbReference type="Pfam" id="PF10483">
    <property type="entry name" value="Elong_Iki1"/>
    <property type="match status" value="1"/>
</dbReference>
<protein>
    <recommendedName>
        <fullName evidence="4">Elongator complex protein 5</fullName>
    </recommendedName>
</protein>
<accession>A0ABP1PQC3</accession>
<evidence type="ECO:0008006" key="4">
    <source>
        <dbReference type="Google" id="ProtNLM"/>
    </source>
</evidence>
<feature type="region of interest" description="Disordered" evidence="1">
    <location>
        <begin position="268"/>
        <end position="287"/>
    </location>
</feature>
<feature type="compositionally biased region" description="Acidic residues" evidence="1">
    <location>
        <begin position="273"/>
        <end position="287"/>
    </location>
</feature>
<evidence type="ECO:0000256" key="1">
    <source>
        <dbReference type="SAM" id="MobiDB-lite"/>
    </source>
</evidence>
<keyword evidence="3" id="KW-1185">Reference proteome</keyword>
<dbReference type="Proteomes" id="UP001642540">
    <property type="component" value="Unassembled WGS sequence"/>
</dbReference>
<gene>
    <name evidence="2" type="ORF">ODALV1_LOCUS2565</name>
</gene>
<dbReference type="InterPro" id="IPR019519">
    <property type="entry name" value="Elp5"/>
</dbReference>
<name>A0ABP1PQC3_9HEXA</name>
<evidence type="ECO:0000313" key="3">
    <source>
        <dbReference type="Proteomes" id="UP001642540"/>
    </source>
</evidence>
<proteinExistence type="predicted"/>
<reference evidence="2 3" key="1">
    <citation type="submission" date="2024-08" db="EMBL/GenBank/DDBJ databases">
        <authorList>
            <person name="Cucini C."/>
            <person name="Frati F."/>
        </authorList>
    </citation>
    <scope>NUCLEOTIDE SEQUENCE [LARGE SCALE GENOMIC DNA]</scope>
</reference>
<sequence>MPEGIQYALSSKLSSDESRVSVIVYETGPSLFVEYYIQEALTNCLESLDGSNSHVHLLLFAHDSSTFQFSQNDSSVTVYDFVRDSANVVLENVFEDLMNNVSSKPGRTHIMFMDDYSIFSILSTSRDIKRQSRFLNLVKKRFRKMFLFFHKDTLTSQEIGIVYDVASDICYLQSHPGAVGSSCNSSSKFLCDLLKIRPNRRVTHEKTIFQITNEEIVEESLCSSMDKDPKSSSDVLKNLTTFKLTLEDGERESKNSLHLPYFEAQKISLDNPDNFDDFEDDEEDEEV</sequence>
<dbReference type="EMBL" id="CAXLJM020000007">
    <property type="protein sequence ID" value="CAL8073280.1"/>
    <property type="molecule type" value="Genomic_DNA"/>
</dbReference>
<organism evidence="2 3">
    <name type="scientific">Orchesella dallaii</name>
    <dbReference type="NCBI Taxonomy" id="48710"/>
    <lineage>
        <taxon>Eukaryota</taxon>
        <taxon>Metazoa</taxon>
        <taxon>Ecdysozoa</taxon>
        <taxon>Arthropoda</taxon>
        <taxon>Hexapoda</taxon>
        <taxon>Collembola</taxon>
        <taxon>Entomobryomorpha</taxon>
        <taxon>Entomobryoidea</taxon>
        <taxon>Orchesellidae</taxon>
        <taxon>Orchesellinae</taxon>
        <taxon>Orchesella</taxon>
    </lineage>
</organism>
<evidence type="ECO:0000313" key="2">
    <source>
        <dbReference type="EMBL" id="CAL8073280.1"/>
    </source>
</evidence>
<comment type="caution">
    <text evidence="2">The sequence shown here is derived from an EMBL/GenBank/DDBJ whole genome shotgun (WGS) entry which is preliminary data.</text>
</comment>